<sequence>MEGRQLHRHNKNASKSAWPPARFCSPQNNSFASVDVTKHVLLRPLLPKVG</sequence>
<comment type="caution">
    <text evidence="2">The sequence shown here is derived from an EMBL/GenBank/DDBJ whole genome shotgun (WGS) entry which is preliminary data.</text>
</comment>
<evidence type="ECO:0000313" key="2">
    <source>
        <dbReference type="EMBL" id="OMO66805.1"/>
    </source>
</evidence>
<dbReference type="AlphaFoldDB" id="A0A1R3H8Z6"/>
<dbReference type="Proteomes" id="UP000187203">
    <property type="component" value="Unassembled WGS sequence"/>
</dbReference>
<dbReference type="EMBL" id="AWUE01020722">
    <property type="protein sequence ID" value="OMO66805.1"/>
    <property type="molecule type" value="Genomic_DNA"/>
</dbReference>
<dbReference type="OrthoDB" id="10392328at2759"/>
<feature type="compositionally biased region" description="Basic residues" evidence="1">
    <location>
        <begin position="1"/>
        <end position="12"/>
    </location>
</feature>
<accession>A0A1R3H8Z6</accession>
<evidence type="ECO:0000313" key="3">
    <source>
        <dbReference type="Proteomes" id="UP000187203"/>
    </source>
</evidence>
<keyword evidence="3" id="KW-1185">Reference proteome</keyword>
<organism evidence="2 3">
    <name type="scientific">Corchorus olitorius</name>
    <dbReference type="NCBI Taxonomy" id="93759"/>
    <lineage>
        <taxon>Eukaryota</taxon>
        <taxon>Viridiplantae</taxon>
        <taxon>Streptophyta</taxon>
        <taxon>Embryophyta</taxon>
        <taxon>Tracheophyta</taxon>
        <taxon>Spermatophyta</taxon>
        <taxon>Magnoliopsida</taxon>
        <taxon>eudicotyledons</taxon>
        <taxon>Gunneridae</taxon>
        <taxon>Pentapetalae</taxon>
        <taxon>rosids</taxon>
        <taxon>malvids</taxon>
        <taxon>Malvales</taxon>
        <taxon>Malvaceae</taxon>
        <taxon>Grewioideae</taxon>
        <taxon>Apeibeae</taxon>
        <taxon>Corchorus</taxon>
    </lineage>
</organism>
<protein>
    <submittedName>
        <fullName evidence="2">Uncharacterized protein</fullName>
    </submittedName>
</protein>
<proteinExistence type="predicted"/>
<gene>
    <name evidence="2" type="ORF">COLO4_30349</name>
</gene>
<evidence type="ECO:0000256" key="1">
    <source>
        <dbReference type="SAM" id="MobiDB-lite"/>
    </source>
</evidence>
<reference evidence="3" key="1">
    <citation type="submission" date="2013-09" db="EMBL/GenBank/DDBJ databases">
        <title>Corchorus olitorius genome sequencing.</title>
        <authorList>
            <person name="Alam M."/>
            <person name="Haque M.S."/>
            <person name="Islam M.S."/>
            <person name="Emdad E.M."/>
            <person name="Islam M.M."/>
            <person name="Ahmed B."/>
            <person name="Halim A."/>
            <person name="Hossen Q.M.M."/>
            <person name="Hossain M.Z."/>
            <person name="Ahmed R."/>
            <person name="Khan M.M."/>
            <person name="Islam R."/>
            <person name="Rashid M.M."/>
            <person name="Khan S.A."/>
            <person name="Rahman M.S."/>
            <person name="Alam M."/>
            <person name="Yahiya A.S."/>
            <person name="Khan M.S."/>
            <person name="Azam M.S."/>
            <person name="Haque T."/>
            <person name="Lashkar M.Z.H."/>
            <person name="Akhand A.I."/>
            <person name="Morshed G."/>
            <person name="Roy S."/>
            <person name="Uddin K.S."/>
            <person name="Rabeya T."/>
            <person name="Hossain A.S."/>
            <person name="Chowdhury A."/>
            <person name="Snigdha A.R."/>
            <person name="Mortoza M.S."/>
            <person name="Matin S.A."/>
            <person name="Hoque S.M.E."/>
            <person name="Islam M.K."/>
            <person name="Roy D.K."/>
            <person name="Haider R."/>
            <person name="Moosa M.M."/>
            <person name="Elias S.M."/>
            <person name="Hasan A.M."/>
            <person name="Jahan S."/>
            <person name="Shafiuddin M."/>
            <person name="Mahmood N."/>
            <person name="Shommy N.S."/>
        </authorList>
    </citation>
    <scope>NUCLEOTIDE SEQUENCE [LARGE SCALE GENOMIC DNA]</scope>
    <source>
        <strain evidence="3">cv. O-4</strain>
    </source>
</reference>
<name>A0A1R3H8Z6_9ROSI</name>
<feature type="region of interest" description="Disordered" evidence="1">
    <location>
        <begin position="1"/>
        <end position="21"/>
    </location>
</feature>